<protein>
    <submittedName>
        <fullName evidence="3">Cysteine and tyrosine-rich protein 1</fullName>
    </submittedName>
</protein>
<keyword evidence="2" id="KW-0812">Transmembrane</keyword>
<organism evidence="3">
    <name type="scientific">Anthurium amnicola</name>
    <dbReference type="NCBI Taxonomy" id="1678845"/>
    <lineage>
        <taxon>Eukaryota</taxon>
        <taxon>Viridiplantae</taxon>
        <taxon>Streptophyta</taxon>
        <taxon>Embryophyta</taxon>
        <taxon>Tracheophyta</taxon>
        <taxon>Spermatophyta</taxon>
        <taxon>Magnoliopsida</taxon>
        <taxon>Liliopsida</taxon>
        <taxon>Araceae</taxon>
        <taxon>Pothoideae</taxon>
        <taxon>Potheae</taxon>
        <taxon>Anthurium</taxon>
    </lineage>
</organism>
<evidence type="ECO:0000256" key="2">
    <source>
        <dbReference type="SAM" id="Phobius"/>
    </source>
</evidence>
<feature type="compositionally biased region" description="Low complexity" evidence="1">
    <location>
        <begin position="36"/>
        <end position="47"/>
    </location>
</feature>
<feature type="transmembrane region" description="Helical" evidence="2">
    <location>
        <begin position="7"/>
        <end position="25"/>
    </location>
</feature>
<feature type="transmembrane region" description="Helical" evidence="2">
    <location>
        <begin position="174"/>
        <end position="198"/>
    </location>
</feature>
<evidence type="ECO:0000313" key="3">
    <source>
        <dbReference type="EMBL" id="JAT40076.1"/>
    </source>
</evidence>
<reference evidence="3" key="1">
    <citation type="submission" date="2015-07" db="EMBL/GenBank/DDBJ databases">
        <title>Transcriptome Assembly of Anthurium amnicola.</title>
        <authorList>
            <person name="Suzuki J."/>
        </authorList>
    </citation>
    <scope>NUCLEOTIDE SEQUENCE</scope>
</reference>
<sequence>MTLKRYNIIVYFIILLNLVINVIIAQKVQTTLLPSTTTSSLKPSQTLIPGENSGENSGEHSASAVEESCLKGACSAANDTIKRCNGIIKTPNEYIEENIRSGTYEPDDRFLARCMCNQPYYDLLSTCIGCFNNATKTGFKVAPLDKYEEECKNLGTTFTETMPDKIPSSIPPKLILGVVGGVIIVVLIVVGIIIFKYYKRRNAKDKVSVEGAGNLSTSNSNKYPPPASYNQHSQYTPPPSDSPYYPPPPGQGDQYPPPQSYPPPQGGYPPPQQRGGQSGQDIQYPPPSSQQHGDQGDRTGQGGQSDSYYDGNF</sequence>
<evidence type="ECO:0000256" key="1">
    <source>
        <dbReference type="SAM" id="MobiDB-lite"/>
    </source>
</evidence>
<dbReference type="AlphaFoldDB" id="A0A1D1XCQ3"/>
<feature type="region of interest" description="Disordered" evidence="1">
    <location>
        <begin position="36"/>
        <end position="59"/>
    </location>
</feature>
<feature type="compositionally biased region" description="Polar residues" evidence="1">
    <location>
        <begin position="214"/>
        <end position="232"/>
    </location>
</feature>
<keyword evidence="2" id="KW-1133">Transmembrane helix</keyword>
<gene>
    <name evidence="3" type="primary">Cyyr1</name>
    <name evidence="3" type="ORF">g.20320</name>
</gene>
<proteinExistence type="predicted"/>
<feature type="region of interest" description="Disordered" evidence="1">
    <location>
        <begin position="211"/>
        <end position="313"/>
    </location>
</feature>
<dbReference type="EMBL" id="GDJX01027860">
    <property type="protein sequence ID" value="JAT40076.1"/>
    <property type="molecule type" value="Transcribed_RNA"/>
</dbReference>
<name>A0A1D1XCQ3_9ARAE</name>
<accession>A0A1D1XCQ3</accession>
<feature type="compositionally biased region" description="Pro residues" evidence="1">
    <location>
        <begin position="236"/>
        <end position="272"/>
    </location>
</feature>
<keyword evidence="2" id="KW-0472">Membrane</keyword>